<keyword evidence="2" id="KW-1185">Reference proteome</keyword>
<dbReference type="AlphaFoldDB" id="A0A1X0Y275"/>
<dbReference type="STRING" id="1969733.B5V00_10215"/>
<proteinExistence type="predicted"/>
<dbReference type="RefSeq" id="WP_085010693.1">
    <property type="nucleotide sequence ID" value="NZ_NAAD01000012.1"/>
</dbReference>
<organism evidence="1 2">
    <name type="scientific">Geothermobacter hydrogeniphilus</name>
    <dbReference type="NCBI Taxonomy" id="1969733"/>
    <lineage>
        <taxon>Bacteria</taxon>
        <taxon>Pseudomonadati</taxon>
        <taxon>Thermodesulfobacteriota</taxon>
        <taxon>Desulfuromonadia</taxon>
        <taxon>Desulfuromonadales</taxon>
        <taxon>Geothermobacteraceae</taxon>
        <taxon>Geothermobacter</taxon>
    </lineage>
</organism>
<dbReference type="EMBL" id="NAAD01000012">
    <property type="protein sequence ID" value="ORJ59263.1"/>
    <property type="molecule type" value="Genomic_DNA"/>
</dbReference>
<name>A0A1X0Y275_9BACT</name>
<evidence type="ECO:0000313" key="2">
    <source>
        <dbReference type="Proteomes" id="UP000193136"/>
    </source>
</evidence>
<gene>
    <name evidence="1" type="ORF">B5V00_10215</name>
</gene>
<comment type="caution">
    <text evidence="1">The sequence shown here is derived from an EMBL/GenBank/DDBJ whole genome shotgun (WGS) entry which is preliminary data.</text>
</comment>
<reference evidence="1 2" key="1">
    <citation type="submission" date="2017-03" db="EMBL/GenBank/DDBJ databases">
        <title>Genome sequence of Geothermobacter sp. EPR-M, Deep-Sea Iron Reducer.</title>
        <authorList>
            <person name="Tully B."/>
            <person name="Savalia P."/>
            <person name="Abuyen K."/>
            <person name="Baughan C."/>
            <person name="Romero E."/>
            <person name="Ronkowski C."/>
            <person name="Torres B."/>
            <person name="Tremblay J."/>
            <person name="Trujillo A."/>
            <person name="Tyler M."/>
            <person name="Perez-Rodriguez I."/>
            <person name="Amend J."/>
        </authorList>
    </citation>
    <scope>NUCLEOTIDE SEQUENCE [LARGE SCALE GENOMIC DNA]</scope>
    <source>
        <strain evidence="1 2">EPR-M</strain>
    </source>
</reference>
<sequence length="64" mass="7050">MSDSKKVECKDPAGHWLHICQLRKEGRDEDVAALMKDPGHICLNCNAVAKEAKNLCNPSPFSKA</sequence>
<accession>A0A1X0Y275</accession>
<evidence type="ECO:0000313" key="1">
    <source>
        <dbReference type="EMBL" id="ORJ59263.1"/>
    </source>
</evidence>
<dbReference type="Proteomes" id="UP000193136">
    <property type="component" value="Unassembled WGS sequence"/>
</dbReference>
<protein>
    <submittedName>
        <fullName evidence="1">Uncharacterized protein</fullName>
    </submittedName>
</protein>
<dbReference type="OrthoDB" id="5432346at2"/>